<dbReference type="PROSITE" id="PS51471">
    <property type="entry name" value="FE2OG_OXY"/>
    <property type="match status" value="1"/>
</dbReference>
<sequence>MMSTKSNDQEEERREFDETKLGVKGLVDAGVTTIPSIFINPISKQPSPQTTNIVGVDGGFNLPIINLHTNKNNIGHCNWKKVVEDIREASETWGFFQVINHGIPDMVLEETLKGVKEFFELDNQVKKHYYSRDFGNDKFAYHSNADLYTSDVVSWRDNFLCYMSPNPPSPDQLPPPCREILIEYSKQVKKVGKILFELLSEALGLQQSQLDCPDGLIVLGHYYPACPQPELTIGTPEHADGSFITILLQDQVGGLQVLHQDYWVDVPYTPGAIIVNVGNALQMLSNGKFKSVKHRVLSKLIGPRISIASFFSKFYLEETKKFGPIKELLSDENPPKYREITMKEWYSVYNMEKRVDETLNLQYFKI</sequence>
<dbReference type="Pfam" id="PF14226">
    <property type="entry name" value="DIOX_N"/>
    <property type="match status" value="1"/>
</dbReference>
<dbReference type="GO" id="GO:0051213">
    <property type="term" value="F:dioxygenase activity"/>
    <property type="evidence" value="ECO:0007669"/>
    <property type="project" value="UniProtKB-ARBA"/>
</dbReference>
<dbReference type="AlphaFoldDB" id="A0A9R0HZA6"/>
<dbReference type="InterPro" id="IPR005123">
    <property type="entry name" value="Oxoglu/Fe-dep_dioxygenase_dom"/>
</dbReference>
<evidence type="ECO:0000256" key="2">
    <source>
        <dbReference type="ARBA" id="ARBA00022723"/>
    </source>
</evidence>
<reference evidence="8" key="2">
    <citation type="submission" date="2025-08" db="UniProtKB">
        <authorList>
            <consortium name="RefSeq"/>
        </authorList>
    </citation>
    <scope>IDENTIFICATION</scope>
    <source>
        <tissue evidence="8">Leaf</tissue>
    </source>
</reference>
<evidence type="ECO:0000313" key="7">
    <source>
        <dbReference type="Proteomes" id="UP000813463"/>
    </source>
</evidence>
<evidence type="ECO:0000256" key="4">
    <source>
        <dbReference type="ARBA" id="ARBA00023004"/>
    </source>
</evidence>
<gene>
    <name evidence="8" type="primary">LOC110779595</name>
</gene>
<keyword evidence="2 5" id="KW-0479">Metal-binding</keyword>
<dbReference type="RefSeq" id="XP_021839776.2">
    <property type="nucleotide sequence ID" value="XM_021984084.2"/>
</dbReference>
<organism evidence="7 8">
    <name type="scientific">Spinacia oleracea</name>
    <name type="common">Spinach</name>
    <dbReference type="NCBI Taxonomy" id="3562"/>
    <lineage>
        <taxon>Eukaryota</taxon>
        <taxon>Viridiplantae</taxon>
        <taxon>Streptophyta</taxon>
        <taxon>Embryophyta</taxon>
        <taxon>Tracheophyta</taxon>
        <taxon>Spermatophyta</taxon>
        <taxon>Magnoliopsida</taxon>
        <taxon>eudicotyledons</taxon>
        <taxon>Gunneridae</taxon>
        <taxon>Pentapetalae</taxon>
        <taxon>Caryophyllales</taxon>
        <taxon>Chenopodiaceae</taxon>
        <taxon>Chenopodioideae</taxon>
        <taxon>Anserineae</taxon>
        <taxon>Spinacia</taxon>
    </lineage>
</organism>
<accession>A0A9R0HZA6</accession>
<dbReference type="InterPro" id="IPR026992">
    <property type="entry name" value="DIOX_N"/>
</dbReference>
<dbReference type="Pfam" id="PF03171">
    <property type="entry name" value="2OG-FeII_Oxy"/>
    <property type="match status" value="1"/>
</dbReference>
<comment type="similarity">
    <text evidence="1 5">Belongs to the iron/ascorbate-dependent oxidoreductase family.</text>
</comment>
<keyword evidence="3 5" id="KW-0560">Oxidoreductase</keyword>
<protein>
    <submittedName>
        <fullName evidence="8">1-aminocyclopropane-1-carboxylate oxidase homolog 1</fullName>
    </submittedName>
</protein>
<dbReference type="Gene3D" id="2.60.120.330">
    <property type="entry name" value="B-lactam Antibiotic, Isopenicillin N Synthase, Chain"/>
    <property type="match status" value="1"/>
</dbReference>
<evidence type="ECO:0000256" key="3">
    <source>
        <dbReference type="ARBA" id="ARBA00023002"/>
    </source>
</evidence>
<dbReference type="PANTHER" id="PTHR10209">
    <property type="entry name" value="OXIDOREDUCTASE, 2OG-FE II OXYGENASE FAMILY PROTEIN"/>
    <property type="match status" value="1"/>
</dbReference>
<dbReference type="InterPro" id="IPR044861">
    <property type="entry name" value="IPNS-like_FE2OG_OXY"/>
</dbReference>
<reference evidence="7" key="1">
    <citation type="journal article" date="2021" name="Nat. Commun.">
        <title>Genomic analyses provide insights into spinach domestication and the genetic basis of agronomic traits.</title>
        <authorList>
            <person name="Cai X."/>
            <person name="Sun X."/>
            <person name="Xu C."/>
            <person name="Sun H."/>
            <person name="Wang X."/>
            <person name="Ge C."/>
            <person name="Zhang Z."/>
            <person name="Wang Q."/>
            <person name="Fei Z."/>
            <person name="Jiao C."/>
            <person name="Wang Q."/>
        </authorList>
    </citation>
    <scope>NUCLEOTIDE SEQUENCE [LARGE SCALE GENOMIC DNA]</scope>
    <source>
        <strain evidence="7">cv. Varoflay</strain>
    </source>
</reference>
<proteinExistence type="inferred from homology"/>
<dbReference type="SUPFAM" id="SSF51197">
    <property type="entry name" value="Clavaminate synthase-like"/>
    <property type="match status" value="1"/>
</dbReference>
<dbReference type="GeneID" id="110779595"/>
<evidence type="ECO:0000256" key="1">
    <source>
        <dbReference type="ARBA" id="ARBA00008056"/>
    </source>
</evidence>
<evidence type="ECO:0000313" key="8">
    <source>
        <dbReference type="RefSeq" id="XP_021839776.2"/>
    </source>
</evidence>
<dbReference type="PANTHER" id="PTHR10209:SF866">
    <property type="entry name" value="1-AMINOCYCLOPROPANE-1-CARBOXYLATE OXIDASE HOMOLOG 1-LIKE"/>
    <property type="match status" value="1"/>
</dbReference>
<dbReference type="Proteomes" id="UP000813463">
    <property type="component" value="Chromosome 2"/>
</dbReference>
<dbReference type="KEGG" id="soe:110779595"/>
<evidence type="ECO:0000259" key="6">
    <source>
        <dbReference type="PROSITE" id="PS51471"/>
    </source>
</evidence>
<dbReference type="InterPro" id="IPR027443">
    <property type="entry name" value="IPNS-like_sf"/>
</dbReference>
<keyword evidence="4 5" id="KW-0408">Iron</keyword>
<feature type="domain" description="Fe2OG dioxygenase" evidence="6">
    <location>
        <begin position="212"/>
        <end position="313"/>
    </location>
</feature>
<dbReference type="GO" id="GO:0046872">
    <property type="term" value="F:metal ion binding"/>
    <property type="evidence" value="ECO:0007669"/>
    <property type="project" value="UniProtKB-KW"/>
</dbReference>
<evidence type="ECO:0000256" key="5">
    <source>
        <dbReference type="RuleBase" id="RU003682"/>
    </source>
</evidence>
<name>A0A9R0HZA6_SPIOL</name>
<keyword evidence="7" id="KW-1185">Reference proteome</keyword>